<dbReference type="PANTHER" id="PTHR33067">
    <property type="entry name" value="RNA-DIRECTED DNA POLYMERASE-RELATED"/>
    <property type="match status" value="1"/>
</dbReference>
<dbReference type="CDD" id="cd00303">
    <property type="entry name" value="retropepsin_like"/>
    <property type="match status" value="1"/>
</dbReference>
<dbReference type="Pfam" id="PF13650">
    <property type="entry name" value="Asp_protease_2"/>
    <property type="match status" value="1"/>
</dbReference>
<keyword evidence="2" id="KW-1185">Reference proteome</keyword>
<dbReference type="Proteomes" id="UP001324115">
    <property type="component" value="Unassembled WGS sequence"/>
</dbReference>
<evidence type="ECO:0000313" key="1">
    <source>
        <dbReference type="EMBL" id="KAK4595177.1"/>
    </source>
</evidence>
<dbReference type="PANTHER" id="PTHR33067:SF31">
    <property type="entry name" value="RNA-DIRECTED DNA POLYMERASE"/>
    <property type="match status" value="1"/>
</dbReference>
<evidence type="ECO:0000313" key="2">
    <source>
        <dbReference type="Proteomes" id="UP001324115"/>
    </source>
</evidence>
<sequence>MPNCEKFLKDIISKKRRLEEFETVKLFEEYSAILQKKLPQKLKHPRSFNLPCTIGDSFFDKVLCDLGASINLMPLSVYRKLGLGEMKQTTISLQLADRSIKYPRGIIEDVLVKVDKFIFPTDFVVLDMEEDQEVPLILGRPLLTTGRALIDVQKGELTLRVNKEEVMFDIYQAMRFPEDPSTYF</sequence>
<dbReference type="SUPFAM" id="SSF50630">
    <property type="entry name" value="Acid proteases"/>
    <property type="match status" value="1"/>
</dbReference>
<accession>A0AAN7FJ96</accession>
<reference evidence="1 2" key="1">
    <citation type="journal article" date="2023" name="G3 (Bethesda)">
        <title>A haplotype-resolved chromosome-scale genome for Quercus rubra L. provides insights into the genetics of adaptive traits for red oak species.</title>
        <authorList>
            <person name="Kapoor B."/>
            <person name="Jenkins J."/>
            <person name="Schmutz J."/>
            <person name="Zhebentyayeva T."/>
            <person name="Kuelheim C."/>
            <person name="Coggeshall M."/>
            <person name="Heim C."/>
            <person name="Lasky J.R."/>
            <person name="Leites L."/>
            <person name="Islam-Faridi N."/>
            <person name="Romero-Severson J."/>
            <person name="DeLeo V.L."/>
            <person name="Lucas S.M."/>
            <person name="Lazic D."/>
            <person name="Gailing O."/>
            <person name="Carlson J."/>
            <person name="Staton M."/>
        </authorList>
    </citation>
    <scope>NUCLEOTIDE SEQUENCE [LARGE SCALE GENOMIC DNA]</scope>
    <source>
        <strain evidence="1">Pseudo-F2</strain>
    </source>
</reference>
<name>A0AAN7FJ96_QUERU</name>
<comment type="caution">
    <text evidence="1">The sequence shown here is derived from an EMBL/GenBank/DDBJ whole genome shotgun (WGS) entry which is preliminary data.</text>
</comment>
<evidence type="ECO:0008006" key="3">
    <source>
        <dbReference type="Google" id="ProtNLM"/>
    </source>
</evidence>
<dbReference type="EMBL" id="JAXUIC010000004">
    <property type="protein sequence ID" value="KAK4595177.1"/>
    <property type="molecule type" value="Genomic_DNA"/>
</dbReference>
<dbReference type="AlphaFoldDB" id="A0AAN7FJ96"/>
<organism evidence="1 2">
    <name type="scientific">Quercus rubra</name>
    <name type="common">Northern red oak</name>
    <name type="synonym">Quercus borealis</name>
    <dbReference type="NCBI Taxonomy" id="3512"/>
    <lineage>
        <taxon>Eukaryota</taxon>
        <taxon>Viridiplantae</taxon>
        <taxon>Streptophyta</taxon>
        <taxon>Embryophyta</taxon>
        <taxon>Tracheophyta</taxon>
        <taxon>Spermatophyta</taxon>
        <taxon>Magnoliopsida</taxon>
        <taxon>eudicotyledons</taxon>
        <taxon>Gunneridae</taxon>
        <taxon>Pentapetalae</taxon>
        <taxon>rosids</taxon>
        <taxon>fabids</taxon>
        <taxon>Fagales</taxon>
        <taxon>Fagaceae</taxon>
        <taxon>Quercus</taxon>
    </lineage>
</organism>
<protein>
    <recommendedName>
        <fullName evidence="3">Aspartic peptidase DDI1-type domain-containing protein</fullName>
    </recommendedName>
</protein>
<dbReference type="Gene3D" id="2.40.70.10">
    <property type="entry name" value="Acid Proteases"/>
    <property type="match status" value="1"/>
</dbReference>
<dbReference type="InterPro" id="IPR021109">
    <property type="entry name" value="Peptidase_aspartic_dom_sf"/>
</dbReference>
<proteinExistence type="predicted"/>
<gene>
    <name evidence="1" type="ORF">RGQ29_018787</name>
</gene>